<accession>A0A285VCL3</accession>
<evidence type="ECO:0000256" key="2">
    <source>
        <dbReference type="SAM" id="Phobius"/>
    </source>
</evidence>
<dbReference type="EMBL" id="OBQK01000001">
    <property type="protein sequence ID" value="SOC51318.1"/>
    <property type="molecule type" value="Genomic_DNA"/>
</dbReference>
<organism evidence="3 4">
    <name type="scientific">Ornithinimicrobium cerasi</name>
    <dbReference type="NCBI Taxonomy" id="2248773"/>
    <lineage>
        <taxon>Bacteria</taxon>
        <taxon>Bacillati</taxon>
        <taxon>Actinomycetota</taxon>
        <taxon>Actinomycetes</taxon>
        <taxon>Micrococcales</taxon>
        <taxon>Ornithinimicrobiaceae</taxon>
        <taxon>Ornithinimicrobium</taxon>
    </lineage>
</organism>
<proteinExistence type="predicted"/>
<protein>
    <recommendedName>
        <fullName evidence="5">DUF2304 domain-containing protein</fullName>
    </recommendedName>
</protein>
<dbReference type="AlphaFoldDB" id="A0A285VCL3"/>
<evidence type="ECO:0000313" key="3">
    <source>
        <dbReference type="EMBL" id="SOC51318.1"/>
    </source>
</evidence>
<feature type="transmembrane region" description="Helical" evidence="2">
    <location>
        <begin position="47"/>
        <end position="69"/>
    </location>
</feature>
<evidence type="ECO:0000256" key="1">
    <source>
        <dbReference type="SAM" id="MobiDB-lite"/>
    </source>
</evidence>
<keyword evidence="2" id="KW-0812">Transmembrane</keyword>
<gene>
    <name evidence="3" type="ORF">SAMN05421879_101139</name>
</gene>
<dbReference type="Proteomes" id="UP000219688">
    <property type="component" value="Unassembled WGS sequence"/>
</dbReference>
<name>A0A285VCL3_9MICO</name>
<feature type="compositionally biased region" description="Pro residues" evidence="1">
    <location>
        <begin position="158"/>
        <end position="167"/>
    </location>
</feature>
<dbReference type="STRING" id="1122622.GCA_000421185_01555"/>
<keyword evidence="2" id="KW-0472">Membrane</keyword>
<dbReference type="Pfam" id="PF10066">
    <property type="entry name" value="DUF2304"/>
    <property type="match status" value="1"/>
</dbReference>
<keyword evidence="4" id="KW-1185">Reference proteome</keyword>
<reference evidence="4" key="1">
    <citation type="submission" date="2017-08" db="EMBL/GenBank/DDBJ databases">
        <authorList>
            <person name="Varghese N."/>
            <person name="Submissions S."/>
        </authorList>
    </citation>
    <scope>NUCLEOTIDE SEQUENCE [LARGE SCALE GENOMIC DNA]</scope>
    <source>
        <strain evidence="4">USBA17B2</strain>
    </source>
</reference>
<feature type="transmembrane region" description="Helical" evidence="2">
    <location>
        <begin position="81"/>
        <end position="98"/>
    </location>
</feature>
<keyword evidence="2" id="KW-1133">Transmembrane helix</keyword>
<feature type="compositionally biased region" description="Basic and acidic residues" evidence="1">
    <location>
        <begin position="136"/>
        <end position="153"/>
    </location>
</feature>
<feature type="region of interest" description="Disordered" evidence="1">
    <location>
        <begin position="122"/>
        <end position="167"/>
    </location>
</feature>
<evidence type="ECO:0000313" key="4">
    <source>
        <dbReference type="Proteomes" id="UP000219688"/>
    </source>
</evidence>
<evidence type="ECO:0008006" key="5">
    <source>
        <dbReference type="Google" id="ProtNLM"/>
    </source>
</evidence>
<sequence length="167" mass="18062">MFAATTGDDGIVDQPLIKILLLVAIVVITAMLNASSAGARHQAVRRLMLGGFVLLAAMAVLFPVLLTRVAQVLGVGRGADLLLYGLTVFFLGYVASSYRRMRHMEQQVTTLAREMALRAAIHDTKGHHVRPGTTTGEKRERHEGHGDHRRPAGDLDPQDPPPRPAGS</sequence>
<dbReference type="InterPro" id="IPR019277">
    <property type="entry name" value="DUF2304"/>
</dbReference>
<feature type="transmembrane region" description="Helical" evidence="2">
    <location>
        <begin position="16"/>
        <end position="35"/>
    </location>
</feature>